<keyword evidence="2" id="KW-1185">Reference proteome</keyword>
<organism evidence="1 2">
    <name type="scientific">Hibiscus sabdariffa</name>
    <name type="common">roselle</name>
    <dbReference type="NCBI Taxonomy" id="183260"/>
    <lineage>
        <taxon>Eukaryota</taxon>
        <taxon>Viridiplantae</taxon>
        <taxon>Streptophyta</taxon>
        <taxon>Embryophyta</taxon>
        <taxon>Tracheophyta</taxon>
        <taxon>Spermatophyta</taxon>
        <taxon>Magnoliopsida</taxon>
        <taxon>eudicotyledons</taxon>
        <taxon>Gunneridae</taxon>
        <taxon>Pentapetalae</taxon>
        <taxon>rosids</taxon>
        <taxon>malvids</taxon>
        <taxon>Malvales</taxon>
        <taxon>Malvaceae</taxon>
        <taxon>Malvoideae</taxon>
        <taxon>Hibiscus</taxon>
    </lineage>
</organism>
<name>A0ABR2G3X5_9ROSI</name>
<sequence>MRSTPHQCMHSSLVCNAGNACRTSPTGGGVVADSSSLINACVQPLTNVSFNHSLQCTPMHAFNPSLPCRKYKTSPASYRTSPPRGGVVERPASYADSTCDLAVKAVCWGRTTRSAGGLVAHVPPVLLAQASFPCAKA</sequence>
<proteinExistence type="predicted"/>
<accession>A0ABR2G3X5</accession>
<comment type="caution">
    <text evidence="1">The sequence shown here is derived from an EMBL/GenBank/DDBJ whole genome shotgun (WGS) entry which is preliminary data.</text>
</comment>
<evidence type="ECO:0000313" key="1">
    <source>
        <dbReference type="EMBL" id="KAK8593782.1"/>
    </source>
</evidence>
<reference evidence="1 2" key="1">
    <citation type="journal article" date="2024" name="G3 (Bethesda)">
        <title>Genome assembly of Hibiscus sabdariffa L. provides insights into metabolisms of medicinal natural products.</title>
        <authorList>
            <person name="Kim T."/>
        </authorList>
    </citation>
    <scope>NUCLEOTIDE SEQUENCE [LARGE SCALE GENOMIC DNA]</scope>
    <source>
        <strain evidence="1">TK-2024</strain>
        <tissue evidence="1">Old leaves</tissue>
    </source>
</reference>
<dbReference type="EMBL" id="JBBPBM010000003">
    <property type="protein sequence ID" value="KAK8593782.1"/>
    <property type="molecule type" value="Genomic_DNA"/>
</dbReference>
<dbReference type="Proteomes" id="UP001472677">
    <property type="component" value="Unassembled WGS sequence"/>
</dbReference>
<protein>
    <submittedName>
        <fullName evidence="1">Uncharacterized protein</fullName>
    </submittedName>
</protein>
<gene>
    <name evidence="1" type="ORF">V6N12_045856</name>
</gene>
<evidence type="ECO:0000313" key="2">
    <source>
        <dbReference type="Proteomes" id="UP001472677"/>
    </source>
</evidence>